<dbReference type="SUPFAM" id="SSF48366">
    <property type="entry name" value="Ras GEF"/>
    <property type="match status" value="1"/>
</dbReference>
<dbReference type="InterPro" id="IPR023578">
    <property type="entry name" value="Ras_GEF_dom_sf"/>
</dbReference>
<dbReference type="Gene3D" id="2.60.120.10">
    <property type="entry name" value="Jelly Rolls"/>
    <property type="match status" value="1"/>
</dbReference>
<keyword evidence="2 3" id="KW-0344">Guanine-nucleotide releasing factor</keyword>
<keyword evidence="11" id="KW-1185">Reference proteome</keyword>
<dbReference type="CDD" id="cd00038">
    <property type="entry name" value="CAP_ED"/>
    <property type="match status" value="1"/>
</dbReference>
<feature type="compositionally biased region" description="Low complexity" evidence="4">
    <location>
        <begin position="1420"/>
        <end position="1438"/>
    </location>
</feature>
<dbReference type="GO" id="GO:0005085">
    <property type="term" value="F:guanyl-nucleotide exchange factor activity"/>
    <property type="evidence" value="ECO:0007669"/>
    <property type="project" value="UniProtKB-KW"/>
</dbReference>
<evidence type="ECO:0000313" key="10">
    <source>
        <dbReference type="EMBL" id="KAK3090078.1"/>
    </source>
</evidence>
<dbReference type="InterPro" id="IPR018490">
    <property type="entry name" value="cNMP-bd_dom_sf"/>
</dbReference>
<dbReference type="Gene3D" id="3.10.20.90">
    <property type="entry name" value="Phosphatidylinositol 3-kinase Catalytic Subunit, Chain A, domain 1"/>
    <property type="match status" value="1"/>
</dbReference>
<dbReference type="SMART" id="SM00314">
    <property type="entry name" value="RA"/>
    <property type="match status" value="1"/>
</dbReference>
<feature type="region of interest" description="Disordered" evidence="4">
    <location>
        <begin position="754"/>
        <end position="793"/>
    </location>
</feature>
<feature type="region of interest" description="Disordered" evidence="4">
    <location>
        <begin position="6"/>
        <end position="73"/>
    </location>
</feature>
<feature type="region of interest" description="Disordered" evidence="4">
    <location>
        <begin position="94"/>
        <end position="123"/>
    </location>
</feature>
<evidence type="ECO:0000256" key="1">
    <source>
        <dbReference type="ARBA" id="ARBA00010829"/>
    </source>
</evidence>
<dbReference type="PANTHER" id="PTHR23113:SF249">
    <property type="entry name" value="RAP GUANINE NUCLEOTIDE EXCHANGE FACTOR 6"/>
    <property type="match status" value="1"/>
</dbReference>
<dbReference type="InterPro" id="IPR001478">
    <property type="entry name" value="PDZ"/>
</dbReference>
<feature type="domain" description="PDZ" evidence="7">
    <location>
        <begin position="659"/>
        <end position="730"/>
    </location>
</feature>
<dbReference type="SUPFAM" id="SSF54236">
    <property type="entry name" value="Ubiquitin-like"/>
    <property type="match status" value="1"/>
</dbReference>
<dbReference type="Proteomes" id="UP001186944">
    <property type="component" value="Unassembled WGS sequence"/>
</dbReference>
<evidence type="ECO:0000259" key="7">
    <source>
        <dbReference type="PROSITE" id="PS50106"/>
    </source>
</evidence>
<evidence type="ECO:0000256" key="2">
    <source>
        <dbReference type="ARBA" id="ARBA00022658"/>
    </source>
</evidence>
<feature type="compositionally biased region" description="Polar residues" evidence="4">
    <location>
        <begin position="328"/>
        <end position="345"/>
    </location>
</feature>
<name>A0AA88XQU9_PINIB</name>
<feature type="compositionally biased region" description="Polar residues" evidence="4">
    <location>
        <begin position="856"/>
        <end position="865"/>
    </location>
</feature>
<feature type="compositionally biased region" description="Low complexity" evidence="4">
    <location>
        <begin position="836"/>
        <end position="850"/>
    </location>
</feature>
<dbReference type="GO" id="GO:0007265">
    <property type="term" value="P:Ras protein signal transduction"/>
    <property type="evidence" value="ECO:0007669"/>
    <property type="project" value="TreeGrafter"/>
</dbReference>
<dbReference type="Pfam" id="PF00788">
    <property type="entry name" value="RA"/>
    <property type="match status" value="1"/>
</dbReference>
<feature type="compositionally biased region" description="Polar residues" evidence="4">
    <location>
        <begin position="38"/>
        <end position="53"/>
    </location>
</feature>
<dbReference type="SMART" id="SM00229">
    <property type="entry name" value="RasGEFN"/>
    <property type="match status" value="1"/>
</dbReference>
<comment type="caution">
    <text evidence="10">The sequence shown here is derived from an EMBL/GenBank/DDBJ whole genome shotgun (WGS) entry which is preliminary data.</text>
</comment>
<dbReference type="CDD" id="cd06755">
    <property type="entry name" value="PDZ_RapGEF2_RapGEF6-like"/>
    <property type="match status" value="1"/>
</dbReference>
<feature type="region of interest" description="Disordered" evidence="4">
    <location>
        <begin position="327"/>
        <end position="389"/>
    </location>
</feature>
<feature type="compositionally biased region" description="Basic residues" evidence="4">
    <location>
        <begin position="61"/>
        <end position="72"/>
    </location>
</feature>
<feature type="compositionally biased region" description="Polar residues" evidence="4">
    <location>
        <begin position="1389"/>
        <end position="1408"/>
    </location>
</feature>
<evidence type="ECO:0008006" key="12">
    <source>
        <dbReference type="Google" id="ProtNLM"/>
    </source>
</evidence>
<feature type="compositionally biased region" description="Polar residues" evidence="4">
    <location>
        <begin position="1439"/>
        <end position="1452"/>
    </location>
</feature>
<feature type="region of interest" description="Disordered" evidence="4">
    <location>
        <begin position="1385"/>
        <end position="1488"/>
    </location>
</feature>
<evidence type="ECO:0000313" key="11">
    <source>
        <dbReference type="Proteomes" id="UP001186944"/>
    </source>
</evidence>
<dbReference type="Gene3D" id="1.10.840.10">
    <property type="entry name" value="Ras guanine-nucleotide exchange factors catalytic domain"/>
    <property type="match status" value="1"/>
</dbReference>
<dbReference type="GO" id="GO:0016324">
    <property type="term" value="C:apical plasma membrane"/>
    <property type="evidence" value="ECO:0007669"/>
    <property type="project" value="TreeGrafter"/>
</dbReference>
<dbReference type="Gene3D" id="2.30.42.10">
    <property type="match status" value="1"/>
</dbReference>
<evidence type="ECO:0000259" key="6">
    <source>
        <dbReference type="PROSITE" id="PS50042"/>
    </source>
</evidence>
<dbReference type="InterPro" id="IPR000159">
    <property type="entry name" value="RA_dom"/>
</dbReference>
<dbReference type="InterPro" id="IPR000651">
    <property type="entry name" value="Ras-like_Gua-exchang_fac_N"/>
</dbReference>
<feature type="domain" description="Cyclic nucleotide-binding" evidence="6">
    <location>
        <begin position="410"/>
        <end position="510"/>
    </location>
</feature>
<evidence type="ECO:0000256" key="4">
    <source>
        <dbReference type="SAM" id="MobiDB-lite"/>
    </source>
</evidence>
<feature type="compositionally biased region" description="Low complexity" evidence="4">
    <location>
        <begin position="102"/>
        <end position="111"/>
    </location>
</feature>
<evidence type="ECO:0000259" key="8">
    <source>
        <dbReference type="PROSITE" id="PS50200"/>
    </source>
</evidence>
<evidence type="ECO:0000259" key="5">
    <source>
        <dbReference type="PROSITE" id="PS50009"/>
    </source>
</evidence>
<dbReference type="CDD" id="cd06224">
    <property type="entry name" value="REM"/>
    <property type="match status" value="1"/>
</dbReference>
<feature type="domain" description="Ras-associating" evidence="8">
    <location>
        <begin position="877"/>
        <end position="971"/>
    </location>
</feature>
<feature type="compositionally biased region" description="Basic and acidic residues" evidence="4">
    <location>
        <begin position="372"/>
        <end position="389"/>
    </location>
</feature>
<dbReference type="CDD" id="cd01785">
    <property type="entry name" value="RA_PDZ-GEF1"/>
    <property type="match status" value="1"/>
</dbReference>
<protein>
    <recommendedName>
        <fullName evidence="12">RA-GEF-1</fullName>
    </recommendedName>
</protein>
<reference evidence="10" key="1">
    <citation type="submission" date="2019-08" db="EMBL/GenBank/DDBJ databases">
        <title>The improved chromosome-level genome for the pearl oyster Pinctada fucata martensii using PacBio sequencing and Hi-C.</title>
        <authorList>
            <person name="Zheng Z."/>
        </authorList>
    </citation>
    <scope>NUCLEOTIDE SEQUENCE</scope>
    <source>
        <strain evidence="10">ZZ-2019</strain>
        <tissue evidence="10">Adductor muscle</tissue>
    </source>
</reference>
<dbReference type="EMBL" id="VSWD01000010">
    <property type="protein sequence ID" value="KAK3090078.1"/>
    <property type="molecule type" value="Genomic_DNA"/>
</dbReference>
<gene>
    <name evidence="10" type="ORF">FSP39_008974</name>
</gene>
<dbReference type="InterPro" id="IPR036964">
    <property type="entry name" value="RASGEF_cat_dom_sf"/>
</dbReference>
<feature type="domain" description="N-terminal Ras-GEF" evidence="9">
    <location>
        <begin position="541"/>
        <end position="655"/>
    </location>
</feature>
<dbReference type="InterPro" id="IPR036034">
    <property type="entry name" value="PDZ_sf"/>
</dbReference>
<dbReference type="InterPro" id="IPR001895">
    <property type="entry name" value="RASGEF_cat_dom"/>
</dbReference>
<feature type="compositionally biased region" description="Polar residues" evidence="4">
    <location>
        <begin position="1460"/>
        <end position="1472"/>
    </location>
</feature>
<dbReference type="SUPFAM" id="SSF51206">
    <property type="entry name" value="cAMP-binding domain-like"/>
    <property type="match status" value="1"/>
</dbReference>
<feature type="region of interest" description="Disordered" evidence="4">
    <location>
        <begin position="1284"/>
        <end position="1310"/>
    </location>
</feature>
<comment type="similarity">
    <text evidence="1">Belongs to the RAPGEF2 family.</text>
</comment>
<dbReference type="SMART" id="SM00147">
    <property type="entry name" value="RasGEF"/>
    <property type="match status" value="1"/>
</dbReference>
<dbReference type="SMART" id="SM00100">
    <property type="entry name" value="cNMP"/>
    <property type="match status" value="1"/>
</dbReference>
<dbReference type="InterPro" id="IPR008937">
    <property type="entry name" value="Ras-like_GEF"/>
</dbReference>
<dbReference type="InterPro" id="IPR029071">
    <property type="entry name" value="Ubiquitin-like_domsf"/>
</dbReference>
<feature type="region of interest" description="Disordered" evidence="4">
    <location>
        <begin position="1323"/>
        <end position="1370"/>
    </location>
</feature>
<dbReference type="InterPro" id="IPR000595">
    <property type="entry name" value="cNMP-bd_dom"/>
</dbReference>
<dbReference type="SUPFAM" id="SSF50156">
    <property type="entry name" value="PDZ domain-like"/>
    <property type="match status" value="1"/>
</dbReference>
<dbReference type="CDD" id="cd00155">
    <property type="entry name" value="RasGEF"/>
    <property type="match status" value="1"/>
</dbReference>
<dbReference type="Pfam" id="PF00618">
    <property type="entry name" value="RasGEF_N"/>
    <property type="match status" value="1"/>
</dbReference>
<dbReference type="PROSITE" id="PS50042">
    <property type="entry name" value="CNMP_BINDING_3"/>
    <property type="match status" value="1"/>
</dbReference>
<evidence type="ECO:0000259" key="9">
    <source>
        <dbReference type="PROSITE" id="PS50212"/>
    </source>
</evidence>
<dbReference type="Pfam" id="PF00027">
    <property type="entry name" value="cNMP_binding"/>
    <property type="match status" value="1"/>
</dbReference>
<dbReference type="Gene3D" id="1.20.870.10">
    <property type="entry name" value="Son of sevenless (SoS) protein Chain: S domain 1"/>
    <property type="match status" value="1"/>
</dbReference>
<accession>A0AA88XQU9</accession>
<dbReference type="PROSITE" id="PS50212">
    <property type="entry name" value="RASGEF_NTER"/>
    <property type="match status" value="1"/>
</dbReference>
<dbReference type="PROSITE" id="PS50200">
    <property type="entry name" value="RA"/>
    <property type="match status" value="1"/>
</dbReference>
<evidence type="ECO:0000256" key="3">
    <source>
        <dbReference type="PROSITE-ProRule" id="PRU00168"/>
    </source>
</evidence>
<dbReference type="Pfam" id="PF00617">
    <property type="entry name" value="RasGEF"/>
    <property type="match status" value="1"/>
</dbReference>
<feature type="region of interest" description="Disordered" evidence="4">
    <location>
        <begin position="833"/>
        <end position="874"/>
    </location>
</feature>
<feature type="compositionally biased region" description="Pro residues" evidence="4">
    <location>
        <begin position="1474"/>
        <end position="1487"/>
    </location>
</feature>
<organism evidence="10 11">
    <name type="scientific">Pinctada imbricata</name>
    <name type="common">Atlantic pearl-oyster</name>
    <name type="synonym">Pinctada martensii</name>
    <dbReference type="NCBI Taxonomy" id="66713"/>
    <lineage>
        <taxon>Eukaryota</taxon>
        <taxon>Metazoa</taxon>
        <taxon>Spiralia</taxon>
        <taxon>Lophotrochozoa</taxon>
        <taxon>Mollusca</taxon>
        <taxon>Bivalvia</taxon>
        <taxon>Autobranchia</taxon>
        <taxon>Pteriomorphia</taxon>
        <taxon>Pterioida</taxon>
        <taxon>Pterioidea</taxon>
        <taxon>Pteriidae</taxon>
        <taxon>Pinctada</taxon>
    </lineage>
</organism>
<proteinExistence type="inferred from homology"/>
<dbReference type="Pfam" id="PF00595">
    <property type="entry name" value="PDZ"/>
    <property type="match status" value="1"/>
</dbReference>
<dbReference type="PROSITE" id="PS50106">
    <property type="entry name" value="PDZ"/>
    <property type="match status" value="1"/>
</dbReference>
<dbReference type="PANTHER" id="PTHR23113">
    <property type="entry name" value="GUANINE NUCLEOTIDE EXCHANGE FACTOR"/>
    <property type="match status" value="1"/>
</dbReference>
<dbReference type="PROSITE" id="PS50009">
    <property type="entry name" value="RASGEF_CAT"/>
    <property type="match status" value="1"/>
</dbReference>
<feature type="domain" description="Ras-GEF" evidence="5">
    <location>
        <begin position="996"/>
        <end position="1223"/>
    </location>
</feature>
<dbReference type="InterPro" id="IPR014710">
    <property type="entry name" value="RmlC-like_jellyroll"/>
</dbReference>
<sequence length="1565" mass="176868">MYIYIVGNSTSSEGDVGNAETEVDQNPDPPDKDCETFQEITTNDSEASATQNRAADESASLHRRKKSSKTLKRLNSFGNIHPVDVSNFFEGDREVTESNRDSSSSVDVSPKIPVPPSSFDHFREGNINHVDKEEKPKRRLANLKRSKSELSYKILPLPAFGSLDRSKLRQRKDGFQRTYGKRVFCLNNIGFSEGASAQWNNTDMSVPLSPPEIRVEPDGSEDDGNWSLTDSADSFGKRTPGCTRRASECLILEPSEMIVIDYPDVQVMKSAPRQGCSSVNIERMFDLDSEEARYRRMHSDTAVEQLPQDYRCDQFLRNDVLYKRGSRASDTSSAYSGSDMMQSSIDDQESQEIDLSGLPEGQVDSDDDEDRESTSESIRDTVQDCLQKDPLDRTDDDIEVLLEFIKNFRAFANMTLPIRRALCSVMVFAVIDKKGTIVMRDGEELDSWSVILNGSVEIIHPDGSEEYLQMGDSFGITPTLEKLYHHGEMRTLMDDCQFVCIAQQDYHKILDQGKENTQPMIEDGNVVMVTEHRVFDGGNRKGQIVIRGTPEHLMQHLVQEHSAVDPTYVEDFLLCYRVFLHYPKELTDKLLYWFDQPPLRSRVIRVVLLWVNNHFIDFETNSQMCEFLEHFEGLLEREELTGQLRLLNIACAAKARPRNITLTRATRDEVLHFSILGGQERGTGIFISKVEKGSKAYEAGLKRGDQILEANGSSLGNVSHSKALEILRGTTHLSVTVQSNLLDFKELLEVPDRRSNKTEMTPNLNKRLSAGDLETFSPEQTHKEKKHDKKDKRTFNTLGRHFIRKMGSLLPRNFSSASMGDSELLNRSDESLYNGRTSRQLSNTSSSSLTIGMPNQHLSASNPDLSSAAGEDPKPEPDLVIKVFRADQTFKFLPIFKDTTAREVVMLALQEFNITDPSSNYSLCEVTVENQDLIKQKRLPDTLSNLPERQNLNGRRTVPSVLRYYLKNNMNTETLVPDELRGELIKEAHISLLHLNTTEVASQLTLEDFKVFKSIEQTEYIDDLFSLKSQYGTPNLDKFTELVNKEMFWVVTEVCGEANLVRRMKIIKNFIKIARHCKDCKNFNSMFAILSGLSHSCVDRLRNTWEKLPSKYEKMYNDLKDLMDPSRNMSKYRNLINSESVQPPILPFFPVAKKDLTFIHLGNDTKVEGLINMEKFRMIAKEVRQICNMCSAKYDVTTMFLGTPSMQESSWISGGMATMKRVKNRRASTVPNTKKMYEEAQMRRRVKSYLSNMKVIQDEEKLKEMSHQCEPPVRKVEHSPNVMASTSNLSTVEDKRSTAPSGPKFGAESPDAIRKLMGLTASVKPHKSNHPLPPAPVASPLLSSGRRPPTSPRHQPPAMRSHPLHLSPESSSVISLSNIAYRKPHRTVSLGSQESISSTGSTTYQPSNAHRHTHPDSDSGRQSMSSSNYSMLSSNYDSHSTNSVGSNHSASHSPPARKPQSATSPSFSHNTSQPPLPQPAVRPPLPPYHVVVQNSPAYSQYIHQTYTNVRRPPLPDYHSATQMAHMARQRHQWQMERARSHEGVLPYCNGQSKFMAPEEGRCLQV</sequence>
<dbReference type="SMART" id="SM00228">
    <property type="entry name" value="PDZ"/>
    <property type="match status" value="1"/>
</dbReference>
<feature type="compositionally biased region" description="Basic residues" evidence="4">
    <location>
        <begin position="783"/>
        <end position="792"/>
    </location>
</feature>